<name>A0A8E2ATU4_9APHY</name>
<evidence type="ECO:0000256" key="1">
    <source>
        <dbReference type="SAM" id="MobiDB-lite"/>
    </source>
</evidence>
<reference evidence="2 3" key="1">
    <citation type="submission" date="2016-07" db="EMBL/GenBank/DDBJ databases">
        <title>Draft genome of the white-rot fungus Obba rivulosa 3A-2.</title>
        <authorList>
            <consortium name="DOE Joint Genome Institute"/>
            <person name="Miettinen O."/>
            <person name="Riley R."/>
            <person name="Acob R."/>
            <person name="Barry K."/>
            <person name="Cullen D."/>
            <person name="De Vries R."/>
            <person name="Hainaut M."/>
            <person name="Hatakka A."/>
            <person name="Henrissat B."/>
            <person name="Hilden K."/>
            <person name="Kuo R."/>
            <person name="Labutti K."/>
            <person name="Lipzen A."/>
            <person name="Makela M.R."/>
            <person name="Sandor L."/>
            <person name="Spatafora J.W."/>
            <person name="Grigoriev I.V."/>
            <person name="Hibbett D.S."/>
        </authorList>
    </citation>
    <scope>NUCLEOTIDE SEQUENCE [LARGE SCALE GENOMIC DNA]</scope>
    <source>
        <strain evidence="2 3">3A-2</strain>
    </source>
</reference>
<dbReference type="EMBL" id="KV722470">
    <property type="protein sequence ID" value="OCH87884.1"/>
    <property type="molecule type" value="Genomic_DNA"/>
</dbReference>
<sequence>MNIQMIPVGMSQPLQAPLPVPHTRAGYPPMYHSLPHHELNTAQYRISGTEPMSQANETLATPTQMHQLRPREVSYMYHQLRSRPTELSP</sequence>
<keyword evidence="3" id="KW-1185">Reference proteome</keyword>
<evidence type="ECO:0000313" key="2">
    <source>
        <dbReference type="EMBL" id="OCH87884.1"/>
    </source>
</evidence>
<protein>
    <submittedName>
        <fullName evidence="2">Uncharacterized protein</fullName>
    </submittedName>
</protein>
<dbReference type="AlphaFoldDB" id="A0A8E2ATU4"/>
<evidence type="ECO:0000313" key="3">
    <source>
        <dbReference type="Proteomes" id="UP000250043"/>
    </source>
</evidence>
<feature type="region of interest" description="Disordered" evidence="1">
    <location>
        <begin position="1"/>
        <end position="21"/>
    </location>
</feature>
<proteinExistence type="predicted"/>
<dbReference type="Proteomes" id="UP000250043">
    <property type="component" value="Unassembled WGS sequence"/>
</dbReference>
<accession>A0A8E2ATU4</accession>
<organism evidence="2 3">
    <name type="scientific">Obba rivulosa</name>
    <dbReference type="NCBI Taxonomy" id="1052685"/>
    <lineage>
        <taxon>Eukaryota</taxon>
        <taxon>Fungi</taxon>
        <taxon>Dikarya</taxon>
        <taxon>Basidiomycota</taxon>
        <taxon>Agaricomycotina</taxon>
        <taxon>Agaricomycetes</taxon>
        <taxon>Polyporales</taxon>
        <taxon>Gelatoporiaceae</taxon>
        <taxon>Obba</taxon>
    </lineage>
</organism>
<gene>
    <name evidence="2" type="ORF">OBBRIDRAFT_795799</name>
</gene>